<evidence type="ECO:0000259" key="2">
    <source>
        <dbReference type="Pfam" id="PF03435"/>
    </source>
</evidence>
<dbReference type="InterPro" id="IPR051276">
    <property type="entry name" value="Saccharopine_DH-like_oxidrdct"/>
</dbReference>
<dbReference type="EMBL" id="BAAAJK010000010">
    <property type="protein sequence ID" value="GAA1389680.1"/>
    <property type="molecule type" value="Genomic_DNA"/>
</dbReference>
<proteinExistence type="predicted"/>
<name>A0ABP4IG11_9PSEU</name>
<feature type="domain" description="Saccharopine dehydrogenase NADP binding" evidence="2">
    <location>
        <begin position="20"/>
        <end position="143"/>
    </location>
</feature>
<organism evidence="3 4">
    <name type="scientific">Pseudonocardia kongjuensis</name>
    <dbReference type="NCBI Taxonomy" id="102227"/>
    <lineage>
        <taxon>Bacteria</taxon>
        <taxon>Bacillati</taxon>
        <taxon>Actinomycetota</taxon>
        <taxon>Actinomycetes</taxon>
        <taxon>Pseudonocardiales</taxon>
        <taxon>Pseudonocardiaceae</taxon>
        <taxon>Pseudonocardia</taxon>
    </lineage>
</organism>
<dbReference type="SUPFAM" id="SSF51735">
    <property type="entry name" value="NAD(P)-binding Rossmann-fold domains"/>
    <property type="match status" value="1"/>
</dbReference>
<dbReference type="Gene3D" id="3.40.50.720">
    <property type="entry name" value="NAD(P)-binding Rossmann-like Domain"/>
    <property type="match status" value="1"/>
</dbReference>
<dbReference type="PANTHER" id="PTHR12286">
    <property type="entry name" value="SACCHAROPINE DEHYDROGENASE-LIKE OXIDOREDUCTASE"/>
    <property type="match status" value="1"/>
</dbReference>
<dbReference type="InterPro" id="IPR036291">
    <property type="entry name" value="NAD(P)-bd_dom_sf"/>
</dbReference>
<evidence type="ECO:0000256" key="1">
    <source>
        <dbReference type="SAM" id="MobiDB-lite"/>
    </source>
</evidence>
<dbReference type="PANTHER" id="PTHR12286:SF5">
    <property type="entry name" value="SACCHAROPINE DEHYDROGENASE-LIKE OXIDOREDUCTASE"/>
    <property type="match status" value="1"/>
</dbReference>
<accession>A0ABP4IG11</accession>
<protein>
    <submittedName>
        <fullName evidence="3">Trans-acting enoyl reductase family protein</fullName>
    </submittedName>
</protein>
<sequence>MVNPQNDPTGGAAPSEPVDIAIYGATGFVGGLTARHLAEHAPPGLRIALAGRSEAKLAATRAGLPAAAREWPLIVADSADRAATDRLASAARVVLTTVGPYAKYGSRLVESCARAGTHYADLTGEVLFVRDTIDRCHGVAESTGARIVHSCGYDSIPSDLGVWLAHTAAAADDAGGLTEVRTVATMRGGVSGGTIDSLRGHIDAVRADPAQRRLAADPHTLSPDRSAEPTPSQPSDAGRPARLDDGTWTAPFVMASHNTRIVRRSNALLGHAYGAGLRYGELQGCGKGPAGALAAAGITGGLGALVGAFMVPAVRPLLDRALPSPGAGPSERTRERGWFRMDVRARTESGRRYRVTVAGPGDPGYAATAVMLGESGIALATGGAALPGRAGSLTPATAMGDVLVDRLRAAGHTYRVAPG</sequence>
<dbReference type="Pfam" id="PF03435">
    <property type="entry name" value="Sacchrp_dh_NADP"/>
    <property type="match status" value="1"/>
</dbReference>
<keyword evidence="4" id="KW-1185">Reference proteome</keyword>
<dbReference type="Proteomes" id="UP001501414">
    <property type="component" value="Unassembled WGS sequence"/>
</dbReference>
<dbReference type="InterPro" id="IPR005097">
    <property type="entry name" value="Sacchrp_dh_NADP-bd"/>
</dbReference>
<evidence type="ECO:0000313" key="3">
    <source>
        <dbReference type="EMBL" id="GAA1389680.1"/>
    </source>
</evidence>
<evidence type="ECO:0000313" key="4">
    <source>
        <dbReference type="Proteomes" id="UP001501414"/>
    </source>
</evidence>
<comment type="caution">
    <text evidence="3">The sequence shown here is derived from an EMBL/GenBank/DDBJ whole genome shotgun (WGS) entry which is preliminary data.</text>
</comment>
<feature type="region of interest" description="Disordered" evidence="1">
    <location>
        <begin position="216"/>
        <end position="245"/>
    </location>
</feature>
<reference evidence="4" key="1">
    <citation type="journal article" date="2019" name="Int. J. Syst. Evol. Microbiol.">
        <title>The Global Catalogue of Microorganisms (GCM) 10K type strain sequencing project: providing services to taxonomists for standard genome sequencing and annotation.</title>
        <authorList>
            <consortium name="The Broad Institute Genomics Platform"/>
            <consortium name="The Broad Institute Genome Sequencing Center for Infectious Disease"/>
            <person name="Wu L."/>
            <person name="Ma J."/>
        </authorList>
    </citation>
    <scope>NUCLEOTIDE SEQUENCE [LARGE SCALE GENOMIC DNA]</scope>
    <source>
        <strain evidence="4">JCM 11896</strain>
    </source>
</reference>
<gene>
    <name evidence="3" type="ORF">GCM10009613_29060</name>
</gene>